<evidence type="ECO:0000313" key="2">
    <source>
        <dbReference type="Proteomes" id="UP001064489"/>
    </source>
</evidence>
<accession>A0AAD5IHG6</accession>
<reference evidence="1" key="1">
    <citation type="journal article" date="2022" name="Plant J.">
        <title>Strategies of tolerance reflected in two North American maple genomes.</title>
        <authorList>
            <person name="McEvoy S.L."/>
            <person name="Sezen U.U."/>
            <person name="Trouern-Trend A."/>
            <person name="McMahon S.M."/>
            <person name="Schaberg P.G."/>
            <person name="Yang J."/>
            <person name="Wegrzyn J.L."/>
            <person name="Swenson N.G."/>
        </authorList>
    </citation>
    <scope>NUCLEOTIDE SEQUENCE</scope>
    <source>
        <strain evidence="1">91603</strain>
    </source>
</reference>
<sequence length="119" mass="12350">MPIGGVPNDDGFESVKGWSIDGWLPMVVGCGGVSDGWSSVSGGRLPTTVVGYWQVATTVVFTSDQRWANSRMPIGGVPSGGDSDSVRGWSVDDWLPSEATVVGCRRWSATATSPVGGGM</sequence>
<comment type="caution">
    <text evidence="1">The sequence shown here is derived from an EMBL/GenBank/DDBJ whole genome shotgun (WGS) entry which is preliminary data.</text>
</comment>
<gene>
    <name evidence="1" type="ORF">LWI28_012642</name>
</gene>
<proteinExistence type="predicted"/>
<name>A0AAD5IHG6_ACENE</name>
<evidence type="ECO:0000313" key="1">
    <source>
        <dbReference type="EMBL" id="KAI9160904.1"/>
    </source>
</evidence>
<dbReference type="AlphaFoldDB" id="A0AAD5IHG6"/>
<dbReference type="Proteomes" id="UP001064489">
    <property type="component" value="Chromosome 2"/>
</dbReference>
<keyword evidence="2" id="KW-1185">Reference proteome</keyword>
<organism evidence="1 2">
    <name type="scientific">Acer negundo</name>
    <name type="common">Box elder</name>
    <dbReference type="NCBI Taxonomy" id="4023"/>
    <lineage>
        <taxon>Eukaryota</taxon>
        <taxon>Viridiplantae</taxon>
        <taxon>Streptophyta</taxon>
        <taxon>Embryophyta</taxon>
        <taxon>Tracheophyta</taxon>
        <taxon>Spermatophyta</taxon>
        <taxon>Magnoliopsida</taxon>
        <taxon>eudicotyledons</taxon>
        <taxon>Gunneridae</taxon>
        <taxon>Pentapetalae</taxon>
        <taxon>rosids</taxon>
        <taxon>malvids</taxon>
        <taxon>Sapindales</taxon>
        <taxon>Sapindaceae</taxon>
        <taxon>Hippocastanoideae</taxon>
        <taxon>Acereae</taxon>
        <taxon>Acer</taxon>
    </lineage>
</organism>
<protein>
    <submittedName>
        <fullName evidence="1">Uncharacterized protein</fullName>
    </submittedName>
</protein>
<reference evidence="1" key="2">
    <citation type="submission" date="2023-02" db="EMBL/GenBank/DDBJ databases">
        <authorList>
            <person name="Swenson N.G."/>
            <person name="Wegrzyn J.L."/>
            <person name="Mcevoy S.L."/>
        </authorList>
    </citation>
    <scope>NUCLEOTIDE SEQUENCE</scope>
    <source>
        <strain evidence="1">91603</strain>
        <tissue evidence="1">Leaf</tissue>
    </source>
</reference>
<dbReference type="EMBL" id="JAJSOW010000106">
    <property type="protein sequence ID" value="KAI9160904.1"/>
    <property type="molecule type" value="Genomic_DNA"/>
</dbReference>